<evidence type="ECO:0000313" key="16">
    <source>
        <dbReference type="Proteomes" id="UP000516148"/>
    </source>
</evidence>
<dbReference type="InterPro" id="IPR036008">
    <property type="entry name" value="Aconitase_4Fe-4S_dom"/>
</dbReference>
<evidence type="ECO:0000256" key="3">
    <source>
        <dbReference type="ARBA" id="ARBA00007185"/>
    </source>
</evidence>
<dbReference type="PROSITE" id="PS01244">
    <property type="entry name" value="ACONITASE_2"/>
    <property type="match status" value="1"/>
</dbReference>
<evidence type="ECO:0000256" key="11">
    <source>
        <dbReference type="ARBA" id="ARBA00031081"/>
    </source>
</evidence>
<dbReference type="EMBL" id="CP061038">
    <property type="protein sequence ID" value="QNQ09609.1"/>
    <property type="molecule type" value="Genomic_DNA"/>
</dbReference>
<dbReference type="InterPro" id="IPR001030">
    <property type="entry name" value="Acoase/IPM_deHydtase_lsu_aba"/>
</dbReference>
<evidence type="ECO:0000256" key="7">
    <source>
        <dbReference type="ARBA" id="ARBA00022723"/>
    </source>
</evidence>
<dbReference type="GO" id="GO:0051539">
    <property type="term" value="F:4 iron, 4 sulfur cluster binding"/>
    <property type="evidence" value="ECO:0007669"/>
    <property type="project" value="UniProtKB-KW"/>
</dbReference>
<dbReference type="AlphaFoldDB" id="A0A7H0LIV6"/>
<evidence type="ECO:0000256" key="6">
    <source>
        <dbReference type="ARBA" id="ARBA00022485"/>
    </source>
</evidence>
<dbReference type="PROSITE" id="PS00450">
    <property type="entry name" value="ACONITASE_1"/>
    <property type="match status" value="1"/>
</dbReference>
<evidence type="ECO:0000256" key="10">
    <source>
        <dbReference type="ARBA" id="ARBA00023501"/>
    </source>
</evidence>
<dbReference type="EC" id="4.2.1.3" evidence="4"/>
<evidence type="ECO:0000256" key="5">
    <source>
        <dbReference type="ARBA" id="ARBA00019378"/>
    </source>
</evidence>
<dbReference type="KEGG" id="spap:H3Z74_23790"/>
<dbReference type="SUPFAM" id="SSF53732">
    <property type="entry name" value="Aconitase iron-sulfur domain"/>
    <property type="match status" value="1"/>
</dbReference>
<dbReference type="GO" id="GO:0006099">
    <property type="term" value="P:tricarboxylic acid cycle"/>
    <property type="evidence" value="ECO:0007669"/>
    <property type="project" value="UniProtKB-UniPathway"/>
</dbReference>
<dbReference type="InterPro" id="IPR006249">
    <property type="entry name" value="Aconitase/IRP2"/>
</dbReference>
<dbReference type="RefSeq" id="WP_187761920.1">
    <property type="nucleotide sequence ID" value="NZ_CP061038.1"/>
</dbReference>
<dbReference type="SUPFAM" id="SSF52016">
    <property type="entry name" value="LeuD/IlvD-like"/>
    <property type="match status" value="1"/>
</dbReference>
<dbReference type="InterPro" id="IPR015931">
    <property type="entry name" value="Acnase/IPM_dHydase_lsu_aba_1/3"/>
</dbReference>
<evidence type="ECO:0000259" key="13">
    <source>
        <dbReference type="Pfam" id="PF00330"/>
    </source>
</evidence>
<feature type="domain" description="Aconitase A/isopropylmalate dehydratase small subunit swivel" evidence="14">
    <location>
        <begin position="654"/>
        <end position="777"/>
    </location>
</feature>
<dbReference type="Proteomes" id="UP000516148">
    <property type="component" value="Chromosome"/>
</dbReference>
<dbReference type="GO" id="GO:0003994">
    <property type="term" value="F:aconitate hydratase activity"/>
    <property type="evidence" value="ECO:0007669"/>
    <property type="project" value="UniProtKB-EC"/>
</dbReference>
<dbReference type="Gene3D" id="3.30.499.10">
    <property type="entry name" value="Aconitase, domain 3"/>
    <property type="match status" value="2"/>
</dbReference>
<comment type="pathway">
    <text evidence="2">Carbohydrate metabolism; tricarboxylic acid cycle; isocitrate from oxaloacetate: step 2/2.</text>
</comment>
<evidence type="ECO:0000256" key="9">
    <source>
        <dbReference type="ARBA" id="ARBA00023014"/>
    </source>
</evidence>
<dbReference type="PANTHER" id="PTHR11670">
    <property type="entry name" value="ACONITASE/IRON-RESPONSIVE ELEMENT FAMILY MEMBER"/>
    <property type="match status" value="1"/>
</dbReference>
<evidence type="ECO:0000256" key="8">
    <source>
        <dbReference type="ARBA" id="ARBA00023004"/>
    </source>
</evidence>
<evidence type="ECO:0000256" key="1">
    <source>
        <dbReference type="ARBA" id="ARBA00001966"/>
    </source>
</evidence>
<keyword evidence="7" id="KW-0479">Metal-binding</keyword>
<dbReference type="Gene3D" id="3.20.19.10">
    <property type="entry name" value="Aconitase, domain 4"/>
    <property type="match status" value="1"/>
</dbReference>
<keyword evidence="16" id="KW-1185">Reference proteome</keyword>
<gene>
    <name evidence="15" type="primary">acnA</name>
    <name evidence="15" type="ORF">H3Z74_23790</name>
</gene>
<dbReference type="NCBIfam" id="NF006757">
    <property type="entry name" value="PRK09277.1"/>
    <property type="match status" value="1"/>
</dbReference>
<evidence type="ECO:0000256" key="4">
    <source>
        <dbReference type="ARBA" id="ARBA00012926"/>
    </source>
</evidence>
<proteinExistence type="inferred from homology"/>
<evidence type="ECO:0000256" key="2">
    <source>
        <dbReference type="ARBA" id="ARBA00004717"/>
    </source>
</evidence>
<dbReference type="GO" id="GO:0046872">
    <property type="term" value="F:metal ion binding"/>
    <property type="evidence" value="ECO:0007669"/>
    <property type="project" value="UniProtKB-KW"/>
</dbReference>
<evidence type="ECO:0000313" key="15">
    <source>
        <dbReference type="EMBL" id="QNQ09609.1"/>
    </source>
</evidence>
<dbReference type="InterPro" id="IPR000573">
    <property type="entry name" value="AconitaseA/IPMdHydase_ssu_swvl"/>
</dbReference>
<keyword evidence="9" id="KW-0411">Iron-sulfur</keyword>
<dbReference type="NCBIfam" id="NF009520">
    <property type="entry name" value="PRK12881.1"/>
    <property type="match status" value="1"/>
</dbReference>
<dbReference type="Pfam" id="PF00694">
    <property type="entry name" value="Aconitase_C"/>
    <property type="match status" value="1"/>
</dbReference>
<feature type="domain" description="Aconitase/3-isopropylmalate dehydratase large subunit alpha/beta/alpha" evidence="13">
    <location>
        <begin position="57"/>
        <end position="524"/>
    </location>
</feature>
<reference evidence="15 16" key="1">
    <citation type="submission" date="2020-09" db="EMBL/GenBank/DDBJ databases">
        <title>Sphingomonas sp., a new species isolated from pork steak.</title>
        <authorList>
            <person name="Heidler von Heilborn D."/>
        </authorList>
    </citation>
    <scope>NUCLEOTIDE SEQUENCE [LARGE SCALE GENOMIC DNA]</scope>
    <source>
        <strain evidence="16">S8-3T</strain>
    </source>
</reference>
<evidence type="ECO:0000256" key="12">
    <source>
        <dbReference type="ARBA" id="ARBA00031977"/>
    </source>
</evidence>
<name>A0A7H0LIV6_9SPHN</name>
<dbReference type="PRINTS" id="PR00415">
    <property type="entry name" value="ACONITASE"/>
</dbReference>
<keyword evidence="8" id="KW-0408">Iron</keyword>
<dbReference type="UniPathway" id="UPA00223">
    <property type="reaction ID" value="UER00718"/>
</dbReference>
<dbReference type="InterPro" id="IPR018136">
    <property type="entry name" value="Aconitase_4Fe-4S_BS"/>
</dbReference>
<accession>A0A7H0LIV6</accession>
<protein>
    <recommendedName>
        <fullName evidence="5">Aconitate hydratase A</fullName>
        <ecNumber evidence="4">4.2.1.3</ecNumber>
    </recommendedName>
    <alternativeName>
        <fullName evidence="12">Iron-responsive protein-like</fullName>
    </alternativeName>
    <alternativeName>
        <fullName evidence="11">RNA-binding protein</fullName>
    </alternativeName>
</protein>
<comment type="catalytic activity">
    <reaction evidence="10">
        <text>citrate = D-threo-isocitrate</text>
        <dbReference type="Rhea" id="RHEA:10336"/>
        <dbReference type="ChEBI" id="CHEBI:15562"/>
        <dbReference type="ChEBI" id="CHEBI:16947"/>
        <dbReference type="EC" id="4.2.1.3"/>
    </reaction>
</comment>
<organism evidence="15 16">
    <name type="scientific">Sphingomonas alpina</name>
    <dbReference type="NCBI Taxonomy" id="653931"/>
    <lineage>
        <taxon>Bacteria</taxon>
        <taxon>Pseudomonadati</taxon>
        <taxon>Pseudomonadota</taxon>
        <taxon>Alphaproteobacteria</taxon>
        <taxon>Sphingomonadales</taxon>
        <taxon>Sphingomonadaceae</taxon>
        <taxon>Sphingomonas</taxon>
    </lineage>
</organism>
<dbReference type="InterPro" id="IPR015928">
    <property type="entry name" value="Aconitase/3IPM_dehydase_swvl"/>
</dbReference>
<evidence type="ECO:0000259" key="14">
    <source>
        <dbReference type="Pfam" id="PF00694"/>
    </source>
</evidence>
<dbReference type="Gene3D" id="6.10.190.10">
    <property type="match status" value="1"/>
</dbReference>
<comment type="similarity">
    <text evidence="3">Belongs to the aconitase/IPM isomerase family.</text>
</comment>
<keyword evidence="6" id="KW-0004">4Fe-4S</keyword>
<sequence length="852" mass="89814">MSMPRLLDLPEAIGLAVLGRLPWVHRILIENLLRRSAGDPAAMATLDRWLADGGSDAEIPFYPARIMMHDTTCVPALVDLAAARDAVAAAGGDPRALDPVVPVDVSTDHSIAVDHFGTRDAMRRNLAREAARNGERFRLMKWADRSMASLTVHPPGTGIMHTLNLERLASVVTVERRDGEEWLIPDTLIGTDSHTPMINGIGVLGWGVGGLEAEAAMLGAPVMLRVPRVVGVELTGALGECVLATDLALAVTHRLRQVDLANRFVEFFGPGVAALSAGERAVVANMAPEYGATTAFFPIDQHTLDYLHATGRDPAAIDRVRDYAQTQSLWFDPAARPAYDLVIAIDLSAVTPSVAGPSRPQDLLSLDRIAAMLPAPAPQTDPVIPHGAVAIAAITSCTNTSDPRLLIAAGLLAQRARRAGLTTKPWVKTSLAPGSPSAAGLLKRAGLLEDLEALGFAIVGIGCTTCIGNSGPLVPAMRDAIERGAAAPVAILSGNRNFPGRVHADIQASFLASPPLVIAFALRGDATGDVARDPVGTGKDGTPVYLADLWPSGAEIDAALALAADRGDVQHAFDLAEQNPAWRDLDAPSGPLFDWDPASTYLRPPPFAGAGAHRVPQSMRLHPLLVLGDDITTDHISPAGAIPSGSDAAGWLVDRGADPADLNVYASRRGNWEVMLRGLFTNPAVRNLLADDLPAGWTIHAPSGDRLPLWQAAQAYAAASEPLAIVAGDRYGMGSSRDWAAKGAWLLGVRAVIASSFERIHRSNLINLAILPVEVPRETALALRKLRPGDRLAIDLSAPLSPRGALPVALHCADGSIQPIPARAAIETQSEVAMLMDGGLLPALVSRLIGAR</sequence>
<dbReference type="Pfam" id="PF00330">
    <property type="entry name" value="Aconitase"/>
    <property type="match status" value="1"/>
</dbReference>
<comment type="cofactor">
    <cofactor evidence="1">
        <name>[4Fe-4S] cluster</name>
        <dbReference type="ChEBI" id="CHEBI:49883"/>
    </cofactor>
</comment>